<dbReference type="InterPro" id="IPR011053">
    <property type="entry name" value="Single_hybrid_motif"/>
</dbReference>
<dbReference type="Pfam" id="PF00364">
    <property type="entry name" value="Biotin_lipoyl"/>
    <property type="match status" value="1"/>
</dbReference>
<reference evidence="7 8" key="1">
    <citation type="submission" date="2019-03" db="EMBL/GenBank/DDBJ databases">
        <title>Freshwater and sediment microbial communities from various areas in North America, analyzing microbe dynamics in response to fracking.</title>
        <authorList>
            <person name="Lamendella R."/>
        </authorList>
    </citation>
    <scope>NUCLEOTIDE SEQUENCE [LARGE SCALE GENOMIC DNA]</scope>
    <source>
        <strain evidence="7 8">6_TX</strain>
    </source>
</reference>
<evidence type="ECO:0000313" key="7">
    <source>
        <dbReference type="EMBL" id="TDX22966.1"/>
    </source>
</evidence>
<feature type="domain" description="Lipoyl-binding" evidence="6">
    <location>
        <begin position="94"/>
        <end position="177"/>
    </location>
</feature>
<dbReference type="InterPro" id="IPR001249">
    <property type="entry name" value="AcCoA_biotinCC"/>
</dbReference>
<dbReference type="NCBIfam" id="TIGR00531">
    <property type="entry name" value="BCCP"/>
    <property type="match status" value="1"/>
</dbReference>
<keyword evidence="4" id="KW-0443">Lipid metabolism</keyword>
<evidence type="ECO:0000313" key="8">
    <source>
        <dbReference type="Proteomes" id="UP000294489"/>
    </source>
</evidence>
<dbReference type="GO" id="GO:0009317">
    <property type="term" value="C:acetyl-CoA carboxylase complex"/>
    <property type="evidence" value="ECO:0007669"/>
    <property type="project" value="InterPro"/>
</dbReference>
<evidence type="ECO:0000256" key="5">
    <source>
        <dbReference type="SAM" id="MobiDB-lite"/>
    </source>
</evidence>
<sequence>MKDLDIGFDDLKQLTKWMRESDDIREISLSYNGLDFFISRNENTQRAVTAEAPVTPEPSASTASPSSQKNKQEETKAPEVASAPAEKKVSSAAEISVGDNEHLVTAPMVGTFYEAPKPGAPAFVKVGQKVEPRTIVCIIEVMKLMNNLEAKFNGRVKEIYVEDQQPVEFGQPIMLIEKE</sequence>
<evidence type="ECO:0000256" key="3">
    <source>
        <dbReference type="ARBA" id="ARBA00023267"/>
    </source>
</evidence>
<keyword evidence="4" id="KW-0276">Fatty acid metabolism</keyword>
<dbReference type="OrthoDB" id="9811735at2"/>
<evidence type="ECO:0000256" key="4">
    <source>
        <dbReference type="RuleBase" id="RU364072"/>
    </source>
</evidence>
<keyword evidence="4" id="KW-0444">Lipid biosynthesis</keyword>
<dbReference type="Gene3D" id="2.40.50.100">
    <property type="match status" value="1"/>
</dbReference>
<dbReference type="GO" id="GO:0006633">
    <property type="term" value="P:fatty acid biosynthetic process"/>
    <property type="evidence" value="ECO:0007669"/>
    <property type="project" value="UniProtKB-UniPathway"/>
</dbReference>
<dbReference type="GO" id="GO:0003989">
    <property type="term" value="F:acetyl-CoA carboxylase activity"/>
    <property type="evidence" value="ECO:0007669"/>
    <property type="project" value="InterPro"/>
</dbReference>
<evidence type="ECO:0000256" key="2">
    <source>
        <dbReference type="ARBA" id="ARBA00017562"/>
    </source>
</evidence>
<dbReference type="Proteomes" id="UP000294489">
    <property type="component" value="Unassembled WGS sequence"/>
</dbReference>
<name>A0A4R8FBE9_9GAMM</name>
<comment type="caution">
    <text evidence="7">The sequence shown here is derived from an EMBL/GenBank/DDBJ whole genome shotgun (WGS) entry which is preliminary data.</text>
</comment>
<comment type="function">
    <text evidence="1 4">This protein is a component of the acetyl coenzyme A carboxylase complex; first, biotin carboxylase catalyzes the carboxylation of the carrier protein and then the transcarboxylase transfers the carboxyl group to form malonyl-CoA.</text>
</comment>
<dbReference type="InterPro" id="IPR050709">
    <property type="entry name" value="Biotin_Carboxyl_Carrier/Decarb"/>
</dbReference>
<dbReference type="AlphaFoldDB" id="A0A4R8FBE9"/>
<dbReference type="EMBL" id="SOEC01000026">
    <property type="protein sequence ID" value="TDX22966.1"/>
    <property type="molecule type" value="Genomic_DNA"/>
</dbReference>
<feature type="compositionally biased region" description="Low complexity" evidence="5">
    <location>
        <begin position="52"/>
        <end position="67"/>
    </location>
</feature>
<dbReference type="RefSeq" id="WP_134020856.1">
    <property type="nucleotide sequence ID" value="NZ_SOEC01000026.1"/>
</dbReference>
<dbReference type="PANTHER" id="PTHR45266:SF3">
    <property type="entry name" value="OXALOACETATE DECARBOXYLASE ALPHA CHAIN"/>
    <property type="match status" value="1"/>
</dbReference>
<keyword evidence="3 4" id="KW-0092">Biotin</keyword>
<accession>A0A4R8FBE9</accession>
<comment type="pathway">
    <text evidence="4">Lipid metabolism; fatty acid biosynthesis.</text>
</comment>
<dbReference type="PRINTS" id="PR01071">
    <property type="entry name" value="ACOABIOTINCC"/>
</dbReference>
<dbReference type="InterPro" id="IPR000089">
    <property type="entry name" value="Biotin_lipoyl"/>
</dbReference>
<proteinExistence type="predicted"/>
<dbReference type="CDD" id="cd06850">
    <property type="entry name" value="biotinyl_domain"/>
    <property type="match status" value="1"/>
</dbReference>
<gene>
    <name evidence="7" type="ORF">DFO67_12636</name>
</gene>
<evidence type="ECO:0000259" key="6">
    <source>
        <dbReference type="PROSITE" id="PS50968"/>
    </source>
</evidence>
<keyword evidence="4" id="KW-0275">Fatty acid biosynthesis</keyword>
<organism evidence="7 8">
    <name type="scientific">Modicisalibacter xianhensis</name>
    <dbReference type="NCBI Taxonomy" id="442341"/>
    <lineage>
        <taxon>Bacteria</taxon>
        <taxon>Pseudomonadati</taxon>
        <taxon>Pseudomonadota</taxon>
        <taxon>Gammaproteobacteria</taxon>
        <taxon>Oceanospirillales</taxon>
        <taxon>Halomonadaceae</taxon>
        <taxon>Modicisalibacter</taxon>
    </lineage>
</organism>
<dbReference type="UniPathway" id="UPA00094"/>
<protein>
    <recommendedName>
        <fullName evidence="2 4">Biotin carboxyl carrier protein of acetyl-CoA carboxylase</fullName>
    </recommendedName>
</protein>
<feature type="region of interest" description="Disordered" evidence="5">
    <location>
        <begin position="47"/>
        <end position="94"/>
    </location>
</feature>
<dbReference type="PROSITE" id="PS50968">
    <property type="entry name" value="BIOTINYL_LIPOYL"/>
    <property type="match status" value="1"/>
</dbReference>
<dbReference type="PANTHER" id="PTHR45266">
    <property type="entry name" value="OXALOACETATE DECARBOXYLASE ALPHA CHAIN"/>
    <property type="match status" value="1"/>
</dbReference>
<evidence type="ECO:0000256" key="1">
    <source>
        <dbReference type="ARBA" id="ARBA00003761"/>
    </source>
</evidence>
<dbReference type="SUPFAM" id="SSF51230">
    <property type="entry name" value="Single hybrid motif"/>
    <property type="match status" value="1"/>
</dbReference>